<comment type="caution">
    <text evidence="2">The sequence shown here is derived from an EMBL/GenBank/DDBJ whole genome shotgun (WGS) entry which is preliminary data.</text>
</comment>
<sequence length="304" mass="32964">MSTTLPFVLPVTLLPFGLLEIVIVSGNIPDFIVLSKVWKSVQTSFSFLLLLEEVNISKKLLEHSKVGSGLGKWWVPGPTPYLTMGKLRLEAPPVHRGEKLWRERFSQFGENNDHQPLIIADPKGIKGEGLGNKGKEPGRERDYEAENRSVAGVPRDDSAVVTLLLLAVNPLDVVWLPLGSIAVGSCSSGISLLGFPVCGKEKESGVSRVCFLLGGHGGSPGMGSNEGGSGNLEHMCAREGFLSFGRLGRGQAREAMIQEKSSGRSVLSRLNLLAHSSVMRWRIGSMRTSSWISLDENEVDMSVM</sequence>
<feature type="compositionally biased region" description="Basic and acidic residues" evidence="1">
    <location>
        <begin position="133"/>
        <end position="147"/>
    </location>
</feature>
<dbReference type="AlphaFoldDB" id="A0A8K0KBA6"/>
<dbReference type="Proteomes" id="UP000792457">
    <property type="component" value="Unassembled WGS sequence"/>
</dbReference>
<accession>A0A8K0KBA6</accession>
<gene>
    <name evidence="2" type="ORF">J437_LFUL010933</name>
</gene>
<feature type="region of interest" description="Disordered" evidence="1">
    <location>
        <begin position="125"/>
        <end position="147"/>
    </location>
</feature>
<evidence type="ECO:0000313" key="3">
    <source>
        <dbReference type="Proteomes" id="UP000792457"/>
    </source>
</evidence>
<keyword evidence="3" id="KW-1185">Reference proteome</keyword>
<reference evidence="2" key="2">
    <citation type="submission" date="2017-10" db="EMBL/GenBank/DDBJ databases">
        <title>Ladona fulva Genome sequencing and assembly.</title>
        <authorList>
            <person name="Murali S."/>
            <person name="Richards S."/>
            <person name="Bandaranaike D."/>
            <person name="Bellair M."/>
            <person name="Blankenburg K."/>
            <person name="Chao H."/>
            <person name="Dinh H."/>
            <person name="Doddapaneni H."/>
            <person name="Dugan-Rocha S."/>
            <person name="Elkadiri S."/>
            <person name="Gnanaolivu R."/>
            <person name="Hernandez B."/>
            <person name="Skinner E."/>
            <person name="Javaid M."/>
            <person name="Lee S."/>
            <person name="Li M."/>
            <person name="Ming W."/>
            <person name="Munidasa M."/>
            <person name="Muniz J."/>
            <person name="Nguyen L."/>
            <person name="Hughes D."/>
            <person name="Osuji N."/>
            <person name="Pu L.-L."/>
            <person name="Puazo M."/>
            <person name="Qu C."/>
            <person name="Quiroz J."/>
            <person name="Raj R."/>
            <person name="Weissenberger G."/>
            <person name="Xin Y."/>
            <person name="Zou X."/>
            <person name="Han Y."/>
            <person name="Worley K."/>
            <person name="Muzny D."/>
            <person name="Gibbs R."/>
        </authorList>
    </citation>
    <scope>NUCLEOTIDE SEQUENCE</scope>
    <source>
        <strain evidence="2">Sampled in the wild</strain>
    </source>
</reference>
<protein>
    <submittedName>
        <fullName evidence="2">Uncharacterized protein</fullName>
    </submittedName>
</protein>
<evidence type="ECO:0000256" key="1">
    <source>
        <dbReference type="SAM" id="MobiDB-lite"/>
    </source>
</evidence>
<reference evidence="2" key="1">
    <citation type="submission" date="2013-04" db="EMBL/GenBank/DDBJ databases">
        <authorList>
            <person name="Qu J."/>
            <person name="Murali S.C."/>
            <person name="Bandaranaike D."/>
            <person name="Bellair M."/>
            <person name="Blankenburg K."/>
            <person name="Chao H."/>
            <person name="Dinh H."/>
            <person name="Doddapaneni H."/>
            <person name="Downs B."/>
            <person name="Dugan-Rocha S."/>
            <person name="Elkadiri S."/>
            <person name="Gnanaolivu R.D."/>
            <person name="Hernandez B."/>
            <person name="Javaid M."/>
            <person name="Jayaseelan J.C."/>
            <person name="Lee S."/>
            <person name="Li M."/>
            <person name="Ming W."/>
            <person name="Munidasa M."/>
            <person name="Muniz J."/>
            <person name="Nguyen L."/>
            <person name="Ongeri F."/>
            <person name="Osuji N."/>
            <person name="Pu L.-L."/>
            <person name="Puazo M."/>
            <person name="Qu C."/>
            <person name="Quiroz J."/>
            <person name="Raj R."/>
            <person name="Weissenberger G."/>
            <person name="Xin Y."/>
            <person name="Zou X."/>
            <person name="Han Y."/>
            <person name="Richards S."/>
            <person name="Worley K."/>
            <person name="Muzny D."/>
            <person name="Gibbs R."/>
        </authorList>
    </citation>
    <scope>NUCLEOTIDE SEQUENCE</scope>
    <source>
        <strain evidence="2">Sampled in the wild</strain>
    </source>
</reference>
<proteinExistence type="predicted"/>
<evidence type="ECO:0000313" key="2">
    <source>
        <dbReference type="EMBL" id="KAG8231011.1"/>
    </source>
</evidence>
<organism evidence="2 3">
    <name type="scientific">Ladona fulva</name>
    <name type="common">Scarce chaser dragonfly</name>
    <name type="synonym">Libellula fulva</name>
    <dbReference type="NCBI Taxonomy" id="123851"/>
    <lineage>
        <taxon>Eukaryota</taxon>
        <taxon>Metazoa</taxon>
        <taxon>Ecdysozoa</taxon>
        <taxon>Arthropoda</taxon>
        <taxon>Hexapoda</taxon>
        <taxon>Insecta</taxon>
        <taxon>Pterygota</taxon>
        <taxon>Palaeoptera</taxon>
        <taxon>Odonata</taxon>
        <taxon>Epiprocta</taxon>
        <taxon>Anisoptera</taxon>
        <taxon>Libelluloidea</taxon>
        <taxon>Libellulidae</taxon>
        <taxon>Ladona</taxon>
    </lineage>
</organism>
<dbReference type="EMBL" id="KZ308522">
    <property type="protein sequence ID" value="KAG8231011.1"/>
    <property type="molecule type" value="Genomic_DNA"/>
</dbReference>
<name>A0A8K0KBA6_LADFU</name>